<proteinExistence type="predicted"/>
<evidence type="ECO:0000313" key="2">
    <source>
        <dbReference type="EMBL" id="OGZ88351.1"/>
    </source>
</evidence>
<gene>
    <name evidence="2" type="ORF">A2561_02005</name>
</gene>
<dbReference type="AlphaFoldDB" id="A0A1G2JPG7"/>
<dbReference type="Proteomes" id="UP000178935">
    <property type="component" value="Unassembled WGS sequence"/>
</dbReference>
<accession>A0A1G2JPG7</accession>
<feature type="transmembrane region" description="Helical" evidence="1">
    <location>
        <begin position="20"/>
        <end position="40"/>
    </location>
</feature>
<reference evidence="2 3" key="1">
    <citation type="journal article" date="2016" name="Nat. Commun.">
        <title>Thousands of microbial genomes shed light on interconnected biogeochemical processes in an aquifer system.</title>
        <authorList>
            <person name="Anantharaman K."/>
            <person name="Brown C.T."/>
            <person name="Hug L.A."/>
            <person name="Sharon I."/>
            <person name="Castelle C.J."/>
            <person name="Probst A.J."/>
            <person name="Thomas B.C."/>
            <person name="Singh A."/>
            <person name="Wilkins M.J."/>
            <person name="Karaoz U."/>
            <person name="Brodie E.L."/>
            <person name="Williams K.H."/>
            <person name="Hubbard S.S."/>
            <person name="Banfield J.F."/>
        </authorList>
    </citation>
    <scope>NUCLEOTIDE SEQUENCE [LARGE SCALE GENOMIC DNA]</scope>
</reference>
<sequence>MDLNSISKFTKEKSLFSDIVFYVAISLLVSSILCYFIFLIKISSQKERVKVLEDSMLQIGTAEQKEKEAIIFKYQKKIADYTKFLNNHKSTSNVFAFLESQTLPEVWFSRINLSERENKIILTGESGNMDILSRQISTFEKNEFVKKISILNSSVWDSGKIKFSITVDLDPILFVSNY</sequence>
<keyword evidence="1" id="KW-1133">Transmembrane helix</keyword>
<keyword evidence="1" id="KW-0472">Membrane</keyword>
<protein>
    <recommendedName>
        <fullName evidence="4">PilN domain-containing protein</fullName>
    </recommendedName>
</protein>
<evidence type="ECO:0008006" key="4">
    <source>
        <dbReference type="Google" id="ProtNLM"/>
    </source>
</evidence>
<name>A0A1G2JPG7_9BACT</name>
<comment type="caution">
    <text evidence="2">The sequence shown here is derived from an EMBL/GenBank/DDBJ whole genome shotgun (WGS) entry which is preliminary data.</text>
</comment>
<organism evidence="2 3">
    <name type="scientific">Candidatus Staskawiczbacteria bacterium RIFOXYD1_FULL_32_13</name>
    <dbReference type="NCBI Taxonomy" id="1802234"/>
    <lineage>
        <taxon>Bacteria</taxon>
        <taxon>Candidatus Staskawicziibacteriota</taxon>
    </lineage>
</organism>
<evidence type="ECO:0000256" key="1">
    <source>
        <dbReference type="SAM" id="Phobius"/>
    </source>
</evidence>
<dbReference type="EMBL" id="MHPU01000026">
    <property type="protein sequence ID" value="OGZ88351.1"/>
    <property type="molecule type" value="Genomic_DNA"/>
</dbReference>
<keyword evidence="1" id="KW-0812">Transmembrane</keyword>
<evidence type="ECO:0000313" key="3">
    <source>
        <dbReference type="Proteomes" id="UP000178935"/>
    </source>
</evidence>